<dbReference type="EMBL" id="CACRXK020000560">
    <property type="protein sequence ID" value="CAB3982966.1"/>
    <property type="molecule type" value="Genomic_DNA"/>
</dbReference>
<dbReference type="PANTHER" id="PTHR33444:SF2">
    <property type="entry name" value="MARVEL DOMAIN-CONTAINING PROTEIN"/>
    <property type="match status" value="1"/>
</dbReference>
<evidence type="ECO:0000313" key="2">
    <source>
        <dbReference type="Proteomes" id="UP001152795"/>
    </source>
</evidence>
<proteinExistence type="predicted"/>
<comment type="caution">
    <text evidence="1">The sequence shown here is derived from an EMBL/GenBank/DDBJ whole genome shotgun (WGS) entry which is preliminary data.</text>
</comment>
<feature type="non-terminal residue" evidence="1">
    <location>
        <position position="1"/>
    </location>
</feature>
<keyword evidence="2" id="KW-1185">Reference proteome</keyword>
<organism evidence="1 2">
    <name type="scientific">Paramuricea clavata</name>
    <name type="common">Red gorgonian</name>
    <name type="synonym">Violescent sea-whip</name>
    <dbReference type="NCBI Taxonomy" id="317549"/>
    <lineage>
        <taxon>Eukaryota</taxon>
        <taxon>Metazoa</taxon>
        <taxon>Cnidaria</taxon>
        <taxon>Anthozoa</taxon>
        <taxon>Octocorallia</taxon>
        <taxon>Malacalcyonacea</taxon>
        <taxon>Plexauridae</taxon>
        <taxon>Paramuricea</taxon>
    </lineage>
</organism>
<protein>
    <submittedName>
        <fullName evidence="1">Uncharacterized protein</fullName>
    </submittedName>
</protein>
<dbReference type="AlphaFoldDB" id="A0A7D9HHT2"/>
<dbReference type="PANTHER" id="PTHR33444">
    <property type="entry name" value="SI:DKEY-19B23.12-RELATED"/>
    <property type="match status" value="1"/>
</dbReference>
<evidence type="ECO:0000313" key="1">
    <source>
        <dbReference type="EMBL" id="CAB3982966.1"/>
    </source>
</evidence>
<dbReference type="Proteomes" id="UP001152795">
    <property type="component" value="Unassembled WGS sequence"/>
</dbReference>
<accession>A0A7D9HHT2</accession>
<gene>
    <name evidence="1" type="ORF">PACLA_8A025496</name>
</gene>
<dbReference type="OrthoDB" id="6157510at2759"/>
<name>A0A7D9HHT2_PARCT</name>
<reference evidence="1" key="1">
    <citation type="submission" date="2020-04" db="EMBL/GenBank/DDBJ databases">
        <authorList>
            <person name="Alioto T."/>
            <person name="Alioto T."/>
            <person name="Gomez Garrido J."/>
        </authorList>
    </citation>
    <scope>NUCLEOTIDE SEQUENCE</scope>
    <source>
        <strain evidence="1">A484AB</strain>
    </source>
</reference>
<dbReference type="InterPro" id="IPR040350">
    <property type="entry name" value="TMEM272"/>
</dbReference>
<sequence length="147" mass="16667">MSETIKALGAKYKDDCPVEHKIPIWLIVSGVVALFQGLFAPAFRNDGKSERTSGRGIFQAVGLIINIFQMVWLIIGSVWVYGNYEPSYNEADGDMFCNETVYLFSFWILNVTYIGFLHKIFPFSFISTYVCCDLLCRVRIGAKLQVV</sequence>